<feature type="domain" description="PHD-type" evidence="8">
    <location>
        <begin position="119"/>
        <end position="174"/>
    </location>
</feature>
<dbReference type="SUPFAM" id="SSF57903">
    <property type="entry name" value="FYVE/PHD zinc finger"/>
    <property type="match status" value="1"/>
</dbReference>
<organism evidence="9 11">
    <name type="scientific">Cephus cinctus</name>
    <name type="common">Wheat stem sawfly</name>
    <dbReference type="NCBI Taxonomy" id="211228"/>
    <lineage>
        <taxon>Eukaryota</taxon>
        <taxon>Metazoa</taxon>
        <taxon>Ecdysozoa</taxon>
        <taxon>Arthropoda</taxon>
        <taxon>Hexapoda</taxon>
        <taxon>Insecta</taxon>
        <taxon>Pterygota</taxon>
        <taxon>Neoptera</taxon>
        <taxon>Endopterygota</taxon>
        <taxon>Hymenoptera</taxon>
        <taxon>Cephoidea</taxon>
        <taxon>Cephidae</taxon>
        <taxon>Cephus</taxon>
    </lineage>
</organism>
<evidence type="ECO:0000259" key="8">
    <source>
        <dbReference type="PROSITE" id="PS50016"/>
    </source>
</evidence>
<dbReference type="GeneID" id="107274475"/>
<dbReference type="InterPro" id="IPR019786">
    <property type="entry name" value="Zinc_finger_PHD-type_CS"/>
</dbReference>
<evidence type="ECO:0000313" key="16">
    <source>
        <dbReference type="RefSeq" id="XP_024947488.1"/>
    </source>
</evidence>
<dbReference type="RefSeq" id="XP_015609128.1">
    <property type="nucleotide sequence ID" value="XM_015753642.2"/>
</dbReference>
<dbReference type="RefSeq" id="XP_015609126.1">
    <property type="nucleotide sequence ID" value="XM_015753640.2"/>
</dbReference>
<keyword evidence="4 6" id="KW-0863">Zinc-finger</keyword>
<evidence type="ECO:0000256" key="3">
    <source>
        <dbReference type="ARBA" id="ARBA00022723"/>
    </source>
</evidence>
<feature type="compositionally biased region" description="Polar residues" evidence="7">
    <location>
        <begin position="252"/>
        <end position="265"/>
    </location>
</feature>
<feature type="compositionally biased region" description="Basic and acidic residues" evidence="7">
    <location>
        <begin position="228"/>
        <end position="244"/>
    </location>
</feature>
<accession>A0AAJ7CFR2</accession>
<protein>
    <recommendedName>
        <fullName evidence="2">Integrator complex subunit 12</fullName>
    </recommendedName>
</protein>
<dbReference type="GO" id="GO:0008270">
    <property type="term" value="F:zinc ion binding"/>
    <property type="evidence" value="ECO:0007669"/>
    <property type="project" value="UniProtKB-KW"/>
</dbReference>
<evidence type="ECO:0000256" key="2">
    <source>
        <dbReference type="ARBA" id="ARBA00016814"/>
    </source>
</evidence>
<keyword evidence="9" id="KW-1185">Reference proteome</keyword>
<comment type="similarity">
    <text evidence="1">Belongs to the Integrator subunit 12 family.</text>
</comment>
<evidence type="ECO:0000256" key="1">
    <source>
        <dbReference type="ARBA" id="ARBA00006009"/>
    </source>
</evidence>
<evidence type="ECO:0000313" key="13">
    <source>
        <dbReference type="RefSeq" id="XP_015609128.1"/>
    </source>
</evidence>
<dbReference type="PROSITE" id="PS01359">
    <property type="entry name" value="ZF_PHD_1"/>
    <property type="match status" value="1"/>
</dbReference>
<evidence type="ECO:0000313" key="11">
    <source>
        <dbReference type="RefSeq" id="XP_015609126.1"/>
    </source>
</evidence>
<feature type="region of interest" description="Disordered" evidence="7">
    <location>
        <begin position="228"/>
        <end position="265"/>
    </location>
</feature>
<dbReference type="RefSeq" id="XP_015609124.1">
    <property type="nucleotide sequence ID" value="XM_015753638.2"/>
</dbReference>
<dbReference type="AlphaFoldDB" id="A0AAJ7CFR2"/>
<dbReference type="RefSeq" id="XP_024947488.1">
    <property type="nucleotide sequence ID" value="XM_025091720.1"/>
</dbReference>
<dbReference type="Pfam" id="PF00628">
    <property type="entry name" value="PHD"/>
    <property type="match status" value="1"/>
</dbReference>
<evidence type="ECO:0000313" key="12">
    <source>
        <dbReference type="RefSeq" id="XP_015609127.1"/>
    </source>
</evidence>
<evidence type="ECO:0000256" key="6">
    <source>
        <dbReference type="PROSITE-ProRule" id="PRU00146"/>
    </source>
</evidence>
<evidence type="ECO:0000256" key="5">
    <source>
        <dbReference type="ARBA" id="ARBA00022833"/>
    </source>
</evidence>
<keyword evidence="5" id="KW-0862">Zinc</keyword>
<dbReference type="InterPro" id="IPR011011">
    <property type="entry name" value="Znf_FYVE_PHD"/>
</dbReference>
<dbReference type="InterPro" id="IPR039054">
    <property type="entry name" value="Int12_PHD"/>
</dbReference>
<dbReference type="CDD" id="cd15501">
    <property type="entry name" value="PHD_Int12"/>
    <property type="match status" value="1"/>
</dbReference>
<dbReference type="InterPro" id="IPR013083">
    <property type="entry name" value="Znf_RING/FYVE/PHD"/>
</dbReference>
<dbReference type="InterPro" id="IPR019787">
    <property type="entry name" value="Znf_PHD-finger"/>
</dbReference>
<dbReference type="RefSeq" id="XP_015609127.1">
    <property type="nucleotide sequence ID" value="XM_015753641.2"/>
</dbReference>
<name>A0AAJ7CFR2_CEPCN</name>
<dbReference type="SMART" id="SM00249">
    <property type="entry name" value="PHD"/>
    <property type="match status" value="1"/>
</dbReference>
<evidence type="ECO:0000313" key="10">
    <source>
        <dbReference type="RefSeq" id="XP_015609124.1"/>
    </source>
</evidence>
<dbReference type="InterPro" id="IPR001965">
    <property type="entry name" value="Znf_PHD"/>
</dbReference>
<dbReference type="KEGG" id="ccin:107274475"/>
<dbReference type="Proteomes" id="UP000694920">
    <property type="component" value="Unplaced"/>
</dbReference>
<evidence type="ECO:0000313" key="14">
    <source>
        <dbReference type="RefSeq" id="XP_015609129.1"/>
    </source>
</evidence>
<evidence type="ECO:0000313" key="15">
    <source>
        <dbReference type="RefSeq" id="XP_024947487.1"/>
    </source>
</evidence>
<dbReference type="RefSeq" id="XP_024947487.1">
    <property type="nucleotide sequence ID" value="XM_025091719.1"/>
</dbReference>
<gene>
    <name evidence="10 11 12 13 14 15 16" type="primary">LOC107274475</name>
</gene>
<dbReference type="PROSITE" id="PS50016">
    <property type="entry name" value="ZF_PHD_2"/>
    <property type="match status" value="1"/>
</dbReference>
<dbReference type="Gene3D" id="3.30.40.10">
    <property type="entry name" value="Zinc/RING finger domain, C3HC4 (zinc finger)"/>
    <property type="match status" value="1"/>
</dbReference>
<evidence type="ECO:0000313" key="9">
    <source>
        <dbReference type="Proteomes" id="UP000694920"/>
    </source>
</evidence>
<sequence length="291" mass="33497">MYSSDLDNSSDIEEEFISALTLLRSTDVDSAEKLRRMLDHSIERKLGHRRFLTTKDFLEDNRNYEEIQRDDRNSRNSSPEEFILADSVMVLGVQEVEDEFCEKIDIPRISIPDEGPAEGALCKICNSAKLGPLILLECQECQEVYHPLCHQPPVLDIDVYDPRLVWRCNKCEETSNSNKSYMEINNAPEETDKQDELKDQKVIKEVTRKRISKDPLCFTANKLKADDSHGKERRSLRPVKDSTIKSRKRHSSILQKSSSTFQGVSSQLRKRPIVNVKVLLRLSSHNINTPH</sequence>
<keyword evidence="3" id="KW-0479">Metal-binding</keyword>
<evidence type="ECO:0000256" key="4">
    <source>
        <dbReference type="ARBA" id="ARBA00022771"/>
    </source>
</evidence>
<reference evidence="10 11" key="1">
    <citation type="submission" date="2025-04" db="UniProtKB">
        <authorList>
            <consortium name="RefSeq"/>
        </authorList>
    </citation>
    <scope>IDENTIFICATION</scope>
</reference>
<evidence type="ECO:0000256" key="7">
    <source>
        <dbReference type="SAM" id="MobiDB-lite"/>
    </source>
</evidence>
<dbReference type="RefSeq" id="XP_015609129.1">
    <property type="nucleotide sequence ID" value="XM_015753643.2"/>
</dbReference>
<proteinExistence type="inferred from homology"/>